<evidence type="ECO:0000256" key="3">
    <source>
        <dbReference type="ARBA" id="ARBA00022741"/>
    </source>
</evidence>
<evidence type="ECO:0000313" key="9">
    <source>
        <dbReference type="EMBL" id="MFD1991950.1"/>
    </source>
</evidence>
<evidence type="ECO:0000313" key="10">
    <source>
        <dbReference type="Proteomes" id="UP001597403"/>
    </source>
</evidence>
<dbReference type="GO" id="GO:0016301">
    <property type="term" value="F:kinase activity"/>
    <property type="evidence" value="ECO:0007669"/>
    <property type="project" value="UniProtKB-KW"/>
</dbReference>
<dbReference type="Pfam" id="PF00294">
    <property type="entry name" value="PfkB"/>
    <property type="match status" value="1"/>
</dbReference>
<dbReference type="SUPFAM" id="SSF53613">
    <property type="entry name" value="Ribokinase-like"/>
    <property type="match status" value="1"/>
</dbReference>
<dbReference type="InterPro" id="IPR036237">
    <property type="entry name" value="Xyl_isomerase-like_sf"/>
</dbReference>
<gene>
    <name evidence="9" type="ORF">ACFSGI_18410</name>
</gene>
<evidence type="ECO:0000256" key="5">
    <source>
        <dbReference type="ARBA" id="ARBA00022840"/>
    </source>
</evidence>
<feature type="domain" description="Carbohydrate kinase PfkB" evidence="7">
    <location>
        <begin position="294"/>
        <end position="590"/>
    </location>
</feature>
<dbReference type="Gene3D" id="3.40.1190.20">
    <property type="match status" value="1"/>
</dbReference>
<accession>A0ABW4UZM3</accession>
<feature type="domain" description="Xylose isomerase-like TIM barrel" evidence="8">
    <location>
        <begin position="27"/>
        <end position="211"/>
    </location>
</feature>
<comment type="caution">
    <text evidence="9">The sequence shown here is derived from an EMBL/GenBank/DDBJ whole genome shotgun (WGS) entry which is preliminary data.</text>
</comment>
<keyword evidence="5" id="KW-0067">ATP-binding</keyword>
<organism evidence="9 10">
    <name type="scientific">Paenibacillus nicotianae</name>
    <dbReference type="NCBI Taxonomy" id="1526551"/>
    <lineage>
        <taxon>Bacteria</taxon>
        <taxon>Bacillati</taxon>
        <taxon>Bacillota</taxon>
        <taxon>Bacilli</taxon>
        <taxon>Bacillales</taxon>
        <taxon>Paenibacillaceae</taxon>
        <taxon>Paenibacillus</taxon>
    </lineage>
</organism>
<evidence type="ECO:0000256" key="6">
    <source>
        <dbReference type="SAM" id="MobiDB-lite"/>
    </source>
</evidence>
<evidence type="ECO:0000256" key="2">
    <source>
        <dbReference type="ARBA" id="ARBA00022679"/>
    </source>
</evidence>
<dbReference type="InterPro" id="IPR029056">
    <property type="entry name" value="Ribokinase-like"/>
</dbReference>
<dbReference type="InterPro" id="IPR013022">
    <property type="entry name" value="Xyl_isomerase-like_TIM-brl"/>
</dbReference>
<dbReference type="RefSeq" id="WP_204825624.1">
    <property type="nucleotide sequence ID" value="NZ_JBHUGF010000010.1"/>
</dbReference>
<dbReference type="Pfam" id="PF01261">
    <property type="entry name" value="AP_endonuc_2"/>
    <property type="match status" value="1"/>
</dbReference>
<dbReference type="Gene3D" id="3.20.20.150">
    <property type="entry name" value="Divalent-metal-dependent TIM barrel enzymes"/>
    <property type="match status" value="1"/>
</dbReference>
<dbReference type="PANTHER" id="PTHR43085:SF1">
    <property type="entry name" value="PSEUDOURIDINE KINASE-RELATED"/>
    <property type="match status" value="1"/>
</dbReference>
<evidence type="ECO:0000259" key="7">
    <source>
        <dbReference type="Pfam" id="PF00294"/>
    </source>
</evidence>
<evidence type="ECO:0000256" key="4">
    <source>
        <dbReference type="ARBA" id="ARBA00022777"/>
    </source>
</evidence>
<dbReference type="SUPFAM" id="SSF51658">
    <property type="entry name" value="Xylose isomerase-like"/>
    <property type="match status" value="1"/>
</dbReference>
<feature type="compositionally biased region" description="Basic and acidic residues" evidence="6">
    <location>
        <begin position="618"/>
        <end position="629"/>
    </location>
</feature>
<dbReference type="CDD" id="cd01166">
    <property type="entry name" value="KdgK"/>
    <property type="match status" value="1"/>
</dbReference>
<dbReference type="InterPro" id="IPR011611">
    <property type="entry name" value="PfkB_dom"/>
</dbReference>
<name>A0ABW4UZM3_9BACL</name>
<keyword evidence="10" id="KW-1185">Reference proteome</keyword>
<dbReference type="EMBL" id="JBHUGF010000010">
    <property type="protein sequence ID" value="MFD1991950.1"/>
    <property type="molecule type" value="Genomic_DNA"/>
</dbReference>
<feature type="region of interest" description="Disordered" evidence="6">
    <location>
        <begin position="618"/>
        <end position="638"/>
    </location>
</feature>
<dbReference type="InterPro" id="IPR050306">
    <property type="entry name" value="PfkB_Carbo_kinase"/>
</dbReference>
<comment type="similarity">
    <text evidence="1">Belongs to the carbohydrate kinase PfkB family.</text>
</comment>
<protein>
    <submittedName>
        <fullName evidence="9">PfkB family carbohydrate kinase</fullName>
    </submittedName>
</protein>
<keyword evidence="3" id="KW-0547">Nucleotide-binding</keyword>
<dbReference type="PANTHER" id="PTHR43085">
    <property type="entry name" value="HEXOKINASE FAMILY MEMBER"/>
    <property type="match status" value="1"/>
</dbReference>
<proteinExistence type="inferred from homology"/>
<evidence type="ECO:0000259" key="8">
    <source>
        <dbReference type="Pfam" id="PF01261"/>
    </source>
</evidence>
<keyword evidence="2" id="KW-0808">Transferase</keyword>
<evidence type="ECO:0000256" key="1">
    <source>
        <dbReference type="ARBA" id="ARBA00010688"/>
    </source>
</evidence>
<keyword evidence="4 9" id="KW-0418">Kinase</keyword>
<reference evidence="10" key="1">
    <citation type="journal article" date="2019" name="Int. J. Syst. Evol. Microbiol.">
        <title>The Global Catalogue of Microorganisms (GCM) 10K type strain sequencing project: providing services to taxonomists for standard genome sequencing and annotation.</title>
        <authorList>
            <consortium name="The Broad Institute Genomics Platform"/>
            <consortium name="The Broad Institute Genome Sequencing Center for Infectious Disease"/>
            <person name="Wu L."/>
            <person name="Ma J."/>
        </authorList>
    </citation>
    <scope>NUCLEOTIDE SEQUENCE [LARGE SCALE GENOMIC DNA]</scope>
    <source>
        <strain evidence="10">CGMCC 1.15067</strain>
    </source>
</reference>
<sequence length="638" mass="70481">MSITIIPTSVFADVVSQEVAQSQVATRVANLGAQGIEIRRELFVESDDHLPLEQCRQAIQQSNLSFTVYSVPASLWQENHLLNQKILYRSLNEAQQLGAYAVKLSLGHYDREHSSIDLLLTSLDQFFAEHSSAAPIHLWIENDQTLYGGDPIRLLQFFEQLTTLEAHSQWYSIGMTFDIGNWLYAGQDALEAAQRLSPYVTYIHAKHAVKQHNTYMTLPLPTEEQALWKQVIALLPDQAWRAIEFTLSDDTQIGYYNDLLSTAEGSMYTMSDNREQNLLLSSILSTPVDSTLLDIVTFGEAMTMFVAEEVGDLHEVALFSKRLAGAEANAAIGFARLGLRSGWASKVGADAFGTFVQQKLASEHVNLDHVRVDTEHPTGFQLKSKVISGDPQVQYFRRGSAASQMSVDDLDSTYFSSARHLHMTGIPLALSDRNREFAQHVIQQMRAHHRSISFDPNLRPALWSSHTEMIQTINAFAVQADIVLPGIEEGQILTGSAVPEKIAEFYLKQGVKAVVVKLGPSGAYYRTQEQSGTVSGFIVDQVIDTVGAGDGFAVGTVSGWLAGLPIEEAITRGCAIGALAVQSIGDHEGYPSENELQQFIETCPRYLSDQVLLTENAENEKSTVEHDYSPDPSLEGVK</sequence>
<dbReference type="Proteomes" id="UP001597403">
    <property type="component" value="Unassembled WGS sequence"/>
</dbReference>